<protein>
    <submittedName>
        <fullName evidence="2">Extracellular solute-binding protein</fullName>
    </submittedName>
</protein>
<dbReference type="SUPFAM" id="SSF53850">
    <property type="entry name" value="Periplasmic binding protein-like II"/>
    <property type="match status" value="1"/>
</dbReference>
<evidence type="ECO:0000313" key="2">
    <source>
        <dbReference type="EMBL" id="MCE5171146.1"/>
    </source>
</evidence>
<feature type="signal peptide" evidence="1">
    <location>
        <begin position="1"/>
        <end position="19"/>
    </location>
</feature>
<accession>A0ABS8YH71</accession>
<keyword evidence="1" id="KW-0732">Signal</keyword>
<proteinExistence type="predicted"/>
<organism evidence="2 3">
    <name type="scientific">Paenibacillus profundus</name>
    <dbReference type="NCBI Taxonomy" id="1173085"/>
    <lineage>
        <taxon>Bacteria</taxon>
        <taxon>Bacillati</taxon>
        <taxon>Bacillota</taxon>
        <taxon>Bacilli</taxon>
        <taxon>Bacillales</taxon>
        <taxon>Paenibacillaceae</taxon>
        <taxon>Paenibacillus</taxon>
    </lineage>
</organism>
<dbReference type="RefSeq" id="WP_233697697.1">
    <property type="nucleotide sequence ID" value="NZ_JAJNBZ010000015.1"/>
</dbReference>
<dbReference type="PANTHER" id="PTHR43649:SF12">
    <property type="entry name" value="DIACETYLCHITOBIOSE BINDING PROTEIN DASA"/>
    <property type="match status" value="1"/>
</dbReference>
<evidence type="ECO:0000313" key="3">
    <source>
        <dbReference type="Proteomes" id="UP001199916"/>
    </source>
</evidence>
<gene>
    <name evidence="2" type="ORF">LQV63_17735</name>
</gene>
<dbReference type="InterPro" id="IPR050490">
    <property type="entry name" value="Bact_solute-bd_prot1"/>
</dbReference>
<dbReference type="EMBL" id="JAJNBZ010000015">
    <property type="protein sequence ID" value="MCE5171146.1"/>
    <property type="molecule type" value="Genomic_DNA"/>
</dbReference>
<dbReference type="Gene3D" id="3.40.190.10">
    <property type="entry name" value="Periplasmic binding protein-like II"/>
    <property type="match status" value="1"/>
</dbReference>
<dbReference type="Proteomes" id="UP001199916">
    <property type="component" value="Unassembled WGS sequence"/>
</dbReference>
<reference evidence="2 3" key="1">
    <citation type="submission" date="2021-11" db="EMBL/GenBank/DDBJ databases">
        <title>Draft genome sequence of Paenibacillus profundus YoMME, a new Gram-positive bacteria with exoelectrogenic properties.</title>
        <authorList>
            <person name="Hubenova Y."/>
            <person name="Hubenova E."/>
            <person name="Manasiev Y."/>
            <person name="Peykov S."/>
            <person name="Mitov M."/>
        </authorList>
    </citation>
    <scope>NUCLEOTIDE SEQUENCE [LARGE SCALE GENOMIC DNA]</scope>
    <source>
        <strain evidence="2 3">YoMME</strain>
    </source>
</reference>
<dbReference type="PROSITE" id="PS51257">
    <property type="entry name" value="PROKAR_LIPOPROTEIN"/>
    <property type="match status" value="1"/>
</dbReference>
<comment type="caution">
    <text evidence="2">The sequence shown here is derived from an EMBL/GenBank/DDBJ whole genome shotgun (WGS) entry which is preliminary data.</text>
</comment>
<feature type="chain" id="PRO_5045758598" evidence="1">
    <location>
        <begin position="20"/>
        <end position="458"/>
    </location>
</feature>
<dbReference type="PANTHER" id="PTHR43649">
    <property type="entry name" value="ARABINOSE-BINDING PROTEIN-RELATED"/>
    <property type="match status" value="1"/>
</dbReference>
<keyword evidence="3" id="KW-1185">Reference proteome</keyword>
<sequence length="458" mass="50549">MKKSVWLYLFMSMALLVSACSGGATSGGGGDRNIEKVSDITGTVRVAVAGWAMENGVDTLTGRKTLGFNPYVQDTFKKMYPNIELKVTQIPWENAMAKQKAMLLSKDVDLIYTGGAYANQFYQQGLIQDIDDLIANDKSFDPGIYLEGAFKNSFSVRSLDGTKQFGIPIILGKRMVVYDKQMFEEWGVEPLSANPTPEEILEKAKKMTGKNPKTGKQNYGLWFSGNSLNQSTFVALSYAYNVNGVEGSLNDLKSLKWNLNTPEMTKVLDWFKEAAPLAPKAFINGQGAENFGMEENNIAIAIDSSGGAAFNEFRSSGSADLIDRFVPVLNMGPNGEGWVAVDPIVMAKEVKDEKAAWEVMKFLTSYETQKYFYENSLATPTLKKADFVDEKDIYTAKAMELADIARKNLLDEANPFYNTRMVPVINGFISQAANGNPTDIGKTLSDLQNDAEKWSAEQ</sequence>
<dbReference type="Pfam" id="PF01547">
    <property type="entry name" value="SBP_bac_1"/>
    <property type="match status" value="1"/>
</dbReference>
<name>A0ABS8YH71_9BACL</name>
<evidence type="ECO:0000256" key="1">
    <source>
        <dbReference type="SAM" id="SignalP"/>
    </source>
</evidence>
<dbReference type="InterPro" id="IPR006059">
    <property type="entry name" value="SBP"/>
</dbReference>